<proteinExistence type="predicted"/>
<keyword evidence="2" id="KW-1185">Reference proteome</keyword>
<accession>A0AAD7D9B5</accession>
<protein>
    <submittedName>
        <fullName evidence="1">Uncharacterized protein</fullName>
    </submittedName>
</protein>
<dbReference type="Proteomes" id="UP001221757">
    <property type="component" value="Unassembled WGS sequence"/>
</dbReference>
<name>A0AAD7D9B5_MYCRO</name>
<comment type="caution">
    <text evidence="1">The sequence shown here is derived from an EMBL/GenBank/DDBJ whole genome shotgun (WGS) entry which is preliminary data.</text>
</comment>
<dbReference type="InterPro" id="IPR053216">
    <property type="entry name" value="Appressorial_penetr-assoc"/>
</dbReference>
<dbReference type="EMBL" id="JARKIE010000097">
    <property type="protein sequence ID" value="KAJ7686261.1"/>
    <property type="molecule type" value="Genomic_DNA"/>
</dbReference>
<dbReference type="AlphaFoldDB" id="A0AAD7D9B5"/>
<dbReference type="PANTHER" id="PTHR34587:SF2">
    <property type="entry name" value="G-PROTEIN COUPLED RECEPTORS FAMILY 1 PROFILE DOMAIN-CONTAINING PROTEIN"/>
    <property type="match status" value="1"/>
</dbReference>
<evidence type="ECO:0000313" key="1">
    <source>
        <dbReference type="EMBL" id="KAJ7686261.1"/>
    </source>
</evidence>
<dbReference type="PANTHER" id="PTHR34587">
    <property type="entry name" value="VWFA DOMAIN-CONTAINING PROTEIN"/>
    <property type="match status" value="1"/>
</dbReference>
<gene>
    <name evidence="1" type="ORF">B0H17DRAFT_1169789</name>
</gene>
<sequence>MRLAYPRSTALDPSVICTNFTDDGQNPPVAGQSASSTSTNNYINFCALTLPKTPLTNGGQITTGSCNPTPIGLIPSVDKMPSVKFNFPKNGGTINANVPFDTTLNIQNFHTGVFTNAQKTYFAAPQTLDAQGLIIGHSHVVIETLQALDQIKPLDNQKFLFFKGIDAPAANGVMTVNVAKGVPAGAYRMCTINSSSNHQPVIVPVAQHGSLDDCVYVRPSHSVLSGYLLTAVFSSRPSSQANGTVPRIFQLRAELNCGGNGN</sequence>
<reference evidence="1" key="1">
    <citation type="submission" date="2023-03" db="EMBL/GenBank/DDBJ databases">
        <title>Massive genome expansion in bonnet fungi (Mycena s.s.) driven by repeated elements and novel gene families across ecological guilds.</title>
        <authorList>
            <consortium name="Lawrence Berkeley National Laboratory"/>
            <person name="Harder C.B."/>
            <person name="Miyauchi S."/>
            <person name="Viragh M."/>
            <person name="Kuo A."/>
            <person name="Thoen E."/>
            <person name="Andreopoulos B."/>
            <person name="Lu D."/>
            <person name="Skrede I."/>
            <person name="Drula E."/>
            <person name="Henrissat B."/>
            <person name="Morin E."/>
            <person name="Kohler A."/>
            <person name="Barry K."/>
            <person name="LaButti K."/>
            <person name="Morin E."/>
            <person name="Salamov A."/>
            <person name="Lipzen A."/>
            <person name="Mereny Z."/>
            <person name="Hegedus B."/>
            <person name="Baldrian P."/>
            <person name="Stursova M."/>
            <person name="Weitz H."/>
            <person name="Taylor A."/>
            <person name="Grigoriev I.V."/>
            <person name="Nagy L.G."/>
            <person name="Martin F."/>
            <person name="Kauserud H."/>
        </authorList>
    </citation>
    <scope>NUCLEOTIDE SEQUENCE</scope>
    <source>
        <strain evidence="1">CBHHK067</strain>
    </source>
</reference>
<evidence type="ECO:0000313" key="2">
    <source>
        <dbReference type="Proteomes" id="UP001221757"/>
    </source>
</evidence>
<organism evidence="1 2">
    <name type="scientific">Mycena rosella</name>
    <name type="common">Pink bonnet</name>
    <name type="synonym">Agaricus rosellus</name>
    <dbReference type="NCBI Taxonomy" id="1033263"/>
    <lineage>
        <taxon>Eukaryota</taxon>
        <taxon>Fungi</taxon>
        <taxon>Dikarya</taxon>
        <taxon>Basidiomycota</taxon>
        <taxon>Agaricomycotina</taxon>
        <taxon>Agaricomycetes</taxon>
        <taxon>Agaricomycetidae</taxon>
        <taxon>Agaricales</taxon>
        <taxon>Marasmiineae</taxon>
        <taxon>Mycenaceae</taxon>
        <taxon>Mycena</taxon>
    </lineage>
</organism>